<dbReference type="InterPro" id="IPR038595">
    <property type="entry name" value="LOR_sf"/>
</dbReference>
<dbReference type="PANTHER" id="PTHR31087">
    <property type="match status" value="1"/>
</dbReference>
<evidence type="ECO:0008006" key="4">
    <source>
        <dbReference type="Google" id="ProtNLM"/>
    </source>
</evidence>
<dbReference type="GeneID" id="18797758"/>
<gene>
    <name evidence="2" type="ORF">STEHIDRAFT_126426</name>
</gene>
<reference evidence="3" key="1">
    <citation type="journal article" date="2012" name="Science">
        <title>The Paleozoic origin of enzymatic lignin decomposition reconstructed from 31 fungal genomes.</title>
        <authorList>
            <person name="Floudas D."/>
            <person name="Binder M."/>
            <person name="Riley R."/>
            <person name="Barry K."/>
            <person name="Blanchette R.A."/>
            <person name="Henrissat B."/>
            <person name="Martinez A.T."/>
            <person name="Otillar R."/>
            <person name="Spatafora J.W."/>
            <person name="Yadav J.S."/>
            <person name="Aerts A."/>
            <person name="Benoit I."/>
            <person name="Boyd A."/>
            <person name="Carlson A."/>
            <person name="Copeland A."/>
            <person name="Coutinho P.M."/>
            <person name="de Vries R.P."/>
            <person name="Ferreira P."/>
            <person name="Findley K."/>
            <person name="Foster B."/>
            <person name="Gaskell J."/>
            <person name="Glotzer D."/>
            <person name="Gorecki P."/>
            <person name="Heitman J."/>
            <person name="Hesse C."/>
            <person name="Hori C."/>
            <person name="Igarashi K."/>
            <person name="Jurgens J.A."/>
            <person name="Kallen N."/>
            <person name="Kersten P."/>
            <person name="Kohler A."/>
            <person name="Kuees U."/>
            <person name="Kumar T.K.A."/>
            <person name="Kuo A."/>
            <person name="LaButti K."/>
            <person name="Larrondo L.F."/>
            <person name="Lindquist E."/>
            <person name="Ling A."/>
            <person name="Lombard V."/>
            <person name="Lucas S."/>
            <person name="Lundell T."/>
            <person name="Martin R."/>
            <person name="McLaughlin D.J."/>
            <person name="Morgenstern I."/>
            <person name="Morin E."/>
            <person name="Murat C."/>
            <person name="Nagy L.G."/>
            <person name="Nolan M."/>
            <person name="Ohm R.A."/>
            <person name="Patyshakuliyeva A."/>
            <person name="Rokas A."/>
            <person name="Ruiz-Duenas F.J."/>
            <person name="Sabat G."/>
            <person name="Salamov A."/>
            <person name="Samejima M."/>
            <person name="Schmutz J."/>
            <person name="Slot J.C."/>
            <person name="St John F."/>
            <person name="Stenlid J."/>
            <person name="Sun H."/>
            <person name="Sun S."/>
            <person name="Syed K."/>
            <person name="Tsang A."/>
            <person name="Wiebenga A."/>
            <person name="Young D."/>
            <person name="Pisabarro A."/>
            <person name="Eastwood D.C."/>
            <person name="Martin F."/>
            <person name="Cullen D."/>
            <person name="Grigoriev I.V."/>
            <person name="Hibbett D.S."/>
        </authorList>
    </citation>
    <scope>NUCLEOTIDE SEQUENCE [LARGE SCALE GENOMIC DNA]</scope>
    <source>
        <strain evidence="3">FP-91666</strain>
    </source>
</reference>
<name>R7RZ16_STEHR</name>
<accession>R7RZ16</accession>
<comment type="similarity">
    <text evidence="1">Belongs to the LOR family.</text>
</comment>
<evidence type="ECO:0000313" key="2">
    <source>
        <dbReference type="EMBL" id="EIM79552.1"/>
    </source>
</evidence>
<dbReference type="EMBL" id="JH687403">
    <property type="protein sequence ID" value="EIM79552.1"/>
    <property type="molecule type" value="Genomic_DNA"/>
</dbReference>
<dbReference type="OMA" id="CICFDEA"/>
<organism evidence="2 3">
    <name type="scientific">Stereum hirsutum (strain FP-91666)</name>
    <name type="common">White-rot fungus</name>
    <dbReference type="NCBI Taxonomy" id="721885"/>
    <lineage>
        <taxon>Eukaryota</taxon>
        <taxon>Fungi</taxon>
        <taxon>Dikarya</taxon>
        <taxon>Basidiomycota</taxon>
        <taxon>Agaricomycotina</taxon>
        <taxon>Agaricomycetes</taxon>
        <taxon>Russulales</taxon>
        <taxon>Stereaceae</taxon>
        <taxon>Stereum</taxon>
    </lineage>
</organism>
<dbReference type="AlphaFoldDB" id="R7RZ16"/>
<dbReference type="eggNOG" id="ENOG502QUU9">
    <property type="taxonomic scope" value="Eukaryota"/>
</dbReference>
<evidence type="ECO:0000313" key="3">
    <source>
        <dbReference type="Proteomes" id="UP000053927"/>
    </source>
</evidence>
<dbReference type="InterPro" id="IPR025659">
    <property type="entry name" value="Tubby-like_C"/>
</dbReference>
<keyword evidence="3" id="KW-1185">Reference proteome</keyword>
<proteinExistence type="inferred from homology"/>
<dbReference type="Pfam" id="PF04525">
    <property type="entry name" value="LOR"/>
    <property type="match status" value="1"/>
</dbReference>
<sequence>MGIFGKSAPYQVILEPFDPLIGFNASFCSPNIETLHMKEKFSSFKDVDIAIKNEAGQQVLTCHCKGGSFTNKKEFRDAQGTPLFTVRAMPASQVKQGFEAMDGTHLCTALKKFSMSAFRMTISLQNLVAAASNAQSSEHSGELELECKGNWSGTSATIAVAGTDKVLGHITESMRDPDGGKYDGKRTYTVAIAPGVDYAFMAALCICFDEAYHESTK</sequence>
<dbReference type="Proteomes" id="UP000053927">
    <property type="component" value="Unassembled WGS sequence"/>
</dbReference>
<dbReference type="PANTHER" id="PTHR31087:SF161">
    <property type="entry name" value="TUBBY C 2 FAMILY PROTEIN"/>
    <property type="match status" value="1"/>
</dbReference>
<evidence type="ECO:0000256" key="1">
    <source>
        <dbReference type="ARBA" id="ARBA00005437"/>
    </source>
</evidence>
<dbReference type="KEGG" id="shs:STEHIDRAFT_126426"/>
<dbReference type="Gene3D" id="2.40.160.200">
    <property type="entry name" value="LURP1-related"/>
    <property type="match status" value="1"/>
</dbReference>
<dbReference type="RefSeq" id="XP_007311347.1">
    <property type="nucleotide sequence ID" value="XM_007311285.1"/>
</dbReference>
<dbReference type="OrthoDB" id="97518at2759"/>
<dbReference type="SUPFAM" id="SSF54518">
    <property type="entry name" value="Tubby C-terminal domain-like"/>
    <property type="match status" value="1"/>
</dbReference>
<dbReference type="InterPro" id="IPR007612">
    <property type="entry name" value="LOR"/>
</dbReference>
<protein>
    <recommendedName>
        <fullName evidence="4">DUF567-domain-containing protein</fullName>
    </recommendedName>
</protein>